<gene>
    <name evidence="1" type="ORF">D7223_00215</name>
</gene>
<name>A0A3A9ZQ45_9ACTN</name>
<comment type="caution">
    <text evidence="1">The sequence shown here is derived from an EMBL/GenBank/DDBJ whole genome shotgun (WGS) entry which is preliminary data.</text>
</comment>
<dbReference type="Proteomes" id="UP000281726">
    <property type="component" value="Unassembled WGS sequence"/>
</dbReference>
<keyword evidence="2" id="KW-1185">Reference proteome</keyword>
<dbReference type="AlphaFoldDB" id="A0A3A9ZQ45"/>
<evidence type="ECO:0000313" key="2">
    <source>
        <dbReference type="Proteomes" id="UP000281726"/>
    </source>
</evidence>
<protein>
    <submittedName>
        <fullName evidence="1">Uncharacterized protein</fullName>
    </submittedName>
</protein>
<evidence type="ECO:0000313" key="1">
    <source>
        <dbReference type="EMBL" id="RKN50283.1"/>
    </source>
</evidence>
<dbReference type="EMBL" id="RBAK01000001">
    <property type="protein sequence ID" value="RKN50283.1"/>
    <property type="molecule type" value="Genomic_DNA"/>
</dbReference>
<accession>A0A3A9ZQ45</accession>
<sequence length="88" mass="9193">MELPVVIDVSLVEECAPDREAAVVEQREGDRVDDSLFGGVLVVGSKVDEHSIGFVAALAGLAQGPGKVCCGRRPEIMALDDEGVGTIE</sequence>
<proteinExistence type="predicted"/>
<reference evidence="1 2" key="1">
    <citation type="journal article" date="2004" name="Syst. Appl. Microbiol.">
        <title>Cryptoendolithic actinomycetes from antarctic sandstone rock samples: Micromonospora endolithica sp. nov. and two isolates related to Micromonospora coerulea Jensen 1932.</title>
        <authorList>
            <person name="Hirsch P."/>
            <person name="Mevs U."/>
            <person name="Kroppenstedt R.M."/>
            <person name="Schumann P."/>
            <person name="Stackebrandt E."/>
        </authorList>
    </citation>
    <scope>NUCLEOTIDE SEQUENCE [LARGE SCALE GENOMIC DNA]</scope>
    <source>
        <strain evidence="1 2">JCM 12677</strain>
    </source>
</reference>
<organism evidence="1 2">
    <name type="scientific">Micromonospora endolithica</name>
    <dbReference type="NCBI Taxonomy" id="230091"/>
    <lineage>
        <taxon>Bacteria</taxon>
        <taxon>Bacillati</taxon>
        <taxon>Actinomycetota</taxon>
        <taxon>Actinomycetes</taxon>
        <taxon>Micromonosporales</taxon>
        <taxon>Micromonosporaceae</taxon>
        <taxon>Micromonospora</taxon>
    </lineage>
</organism>